<dbReference type="InterPro" id="IPR014756">
    <property type="entry name" value="Ig_E-set"/>
</dbReference>
<protein>
    <recommendedName>
        <fullName evidence="5">MD-2-related lipid-recognition domain-containing protein</fullName>
    </recommendedName>
</protein>
<evidence type="ECO:0000256" key="3">
    <source>
        <dbReference type="ARBA" id="ARBA00022525"/>
    </source>
</evidence>
<dbReference type="AlphaFoldDB" id="A0AAV2P753"/>
<comment type="subcellular location">
    <subcellularLocation>
        <location evidence="1">Secreted</location>
    </subcellularLocation>
</comment>
<feature type="domain" description="MD-2-related lipid-recognition" evidence="5">
    <location>
        <begin position="21"/>
        <end position="151"/>
    </location>
</feature>
<feature type="chain" id="PRO_5043494939" description="MD-2-related lipid-recognition domain-containing protein" evidence="4">
    <location>
        <begin position="19"/>
        <end position="155"/>
    </location>
</feature>
<accession>A0AAV2P753</accession>
<dbReference type="Gene3D" id="2.60.40.770">
    <property type="match status" value="1"/>
</dbReference>
<evidence type="ECO:0000313" key="7">
    <source>
        <dbReference type="Proteomes" id="UP001497644"/>
    </source>
</evidence>
<comment type="similarity">
    <text evidence="2">Belongs to the NPC2 family.</text>
</comment>
<name>A0AAV2P753_9HYME</name>
<evidence type="ECO:0000256" key="2">
    <source>
        <dbReference type="ARBA" id="ARBA00006370"/>
    </source>
</evidence>
<evidence type="ECO:0000256" key="4">
    <source>
        <dbReference type="SAM" id="SignalP"/>
    </source>
</evidence>
<dbReference type="InterPro" id="IPR003172">
    <property type="entry name" value="ML_dom"/>
</dbReference>
<sequence>MLRKTVLVFAALVVFAGATIVNHCDSEIPFEDSTQISVSDCDRPTCILKQGSTVSIQIKLVPNRNIESLINDVGAILFNVPLPFIGVDGTNACDNIYNTDGSKAGCPLKEGAEYIYKNSFPVLAFYPRVALIVRYSLREGNDKVICFEVPAKITK</sequence>
<dbReference type="Pfam" id="PF02221">
    <property type="entry name" value="E1_DerP2_DerF2"/>
    <property type="match status" value="1"/>
</dbReference>
<dbReference type="SUPFAM" id="SSF81296">
    <property type="entry name" value="E set domains"/>
    <property type="match status" value="1"/>
</dbReference>
<dbReference type="SMART" id="SM00737">
    <property type="entry name" value="ML"/>
    <property type="match status" value="1"/>
</dbReference>
<feature type="signal peptide" evidence="4">
    <location>
        <begin position="1"/>
        <end position="18"/>
    </location>
</feature>
<organism evidence="6 7">
    <name type="scientific">Lasius platythorax</name>
    <dbReference type="NCBI Taxonomy" id="488582"/>
    <lineage>
        <taxon>Eukaryota</taxon>
        <taxon>Metazoa</taxon>
        <taxon>Ecdysozoa</taxon>
        <taxon>Arthropoda</taxon>
        <taxon>Hexapoda</taxon>
        <taxon>Insecta</taxon>
        <taxon>Pterygota</taxon>
        <taxon>Neoptera</taxon>
        <taxon>Endopterygota</taxon>
        <taxon>Hymenoptera</taxon>
        <taxon>Apocrita</taxon>
        <taxon>Aculeata</taxon>
        <taxon>Formicoidea</taxon>
        <taxon>Formicidae</taxon>
        <taxon>Formicinae</taxon>
        <taxon>Lasius</taxon>
        <taxon>Lasius</taxon>
    </lineage>
</organism>
<reference evidence="6" key="1">
    <citation type="submission" date="2024-04" db="EMBL/GenBank/DDBJ databases">
        <authorList>
            <consortium name="Molecular Ecology Group"/>
        </authorList>
    </citation>
    <scope>NUCLEOTIDE SEQUENCE</scope>
</reference>
<dbReference type="Proteomes" id="UP001497644">
    <property type="component" value="Chromosome 7"/>
</dbReference>
<keyword evidence="4" id="KW-0732">Signal</keyword>
<gene>
    <name evidence="6" type="ORF">LPLAT_LOCUS12637</name>
</gene>
<dbReference type="FunFam" id="2.60.40.770:FF:000001">
    <property type="entry name" value="NPC intracellular cholesterol transporter 2"/>
    <property type="match status" value="1"/>
</dbReference>
<evidence type="ECO:0000313" key="6">
    <source>
        <dbReference type="EMBL" id="CAL1687424.1"/>
    </source>
</evidence>
<proteinExistence type="inferred from homology"/>
<dbReference type="EMBL" id="OZ034830">
    <property type="protein sequence ID" value="CAL1687424.1"/>
    <property type="molecule type" value="Genomic_DNA"/>
</dbReference>
<dbReference type="GO" id="GO:0005576">
    <property type="term" value="C:extracellular region"/>
    <property type="evidence" value="ECO:0007669"/>
    <property type="project" value="UniProtKB-SubCell"/>
</dbReference>
<keyword evidence="7" id="KW-1185">Reference proteome</keyword>
<evidence type="ECO:0000259" key="5">
    <source>
        <dbReference type="SMART" id="SM00737"/>
    </source>
</evidence>
<evidence type="ECO:0000256" key="1">
    <source>
        <dbReference type="ARBA" id="ARBA00004613"/>
    </source>
</evidence>
<keyword evidence="3" id="KW-0964">Secreted</keyword>